<proteinExistence type="predicted"/>
<dbReference type="AlphaFoldDB" id="A0A8B7RVM9"/>
<name>A0A8B7RVM9_HIPAR</name>
<keyword evidence="2" id="KW-1185">Reference proteome</keyword>
<feature type="region of interest" description="Disordered" evidence="1">
    <location>
        <begin position="293"/>
        <end position="315"/>
    </location>
</feature>
<dbReference type="RefSeq" id="XP_019505077.1">
    <property type="nucleotide sequence ID" value="XM_019649532.1"/>
</dbReference>
<evidence type="ECO:0000313" key="2">
    <source>
        <dbReference type="Proteomes" id="UP000694851"/>
    </source>
</evidence>
<feature type="region of interest" description="Disordered" evidence="1">
    <location>
        <begin position="79"/>
        <end position="212"/>
    </location>
</feature>
<protein>
    <submittedName>
        <fullName evidence="3">Uncharacterized protein LOC109386415</fullName>
    </submittedName>
</protein>
<sequence length="333" mass="33784">MRGQAGTGPAEEPRGRPGPGPRRARPGFARPGQAGKGLGREGVSPGPVLRLATARPRARAVERGGGFFSFFLPRKWGLEAPSGGRGLRRARPGARGAGEGRARAAEVAQPPPLLRPSLKKGRGSRHFSSLKIKLSPPISLPSLSPSGPSSLPAFKGGPWSAQASRCVGGGGFALPPAPRRRSPGPLPGRLAPRCGRAAAPRASRGAPQADTAPCWRAPVSLSRESWPAGSALPARPPPAVAAGRRSPSGARGSCSARFSGARLALAGAARFAAADSSPLRSSAVLLPLLKRATPGGRLRPGQEPGVQAGLGGLCPPSARVRRTKAGNVLAAAA</sequence>
<gene>
    <name evidence="3" type="primary">LOC109386415</name>
</gene>
<dbReference type="GeneID" id="109386415"/>
<dbReference type="Proteomes" id="UP000694851">
    <property type="component" value="Unplaced"/>
</dbReference>
<feature type="region of interest" description="Disordered" evidence="1">
    <location>
        <begin position="1"/>
        <end position="49"/>
    </location>
</feature>
<feature type="region of interest" description="Disordered" evidence="1">
    <location>
        <begin position="225"/>
        <end position="254"/>
    </location>
</feature>
<reference evidence="3" key="1">
    <citation type="submission" date="2025-08" db="UniProtKB">
        <authorList>
            <consortium name="RefSeq"/>
        </authorList>
    </citation>
    <scope>IDENTIFICATION</scope>
    <source>
        <tissue evidence="3">Muscle</tissue>
    </source>
</reference>
<evidence type="ECO:0000256" key="1">
    <source>
        <dbReference type="SAM" id="MobiDB-lite"/>
    </source>
</evidence>
<organism evidence="2 3">
    <name type="scientific">Hipposideros armiger</name>
    <name type="common">Great Himalayan leaf-nosed bat</name>
    <dbReference type="NCBI Taxonomy" id="186990"/>
    <lineage>
        <taxon>Eukaryota</taxon>
        <taxon>Metazoa</taxon>
        <taxon>Chordata</taxon>
        <taxon>Craniata</taxon>
        <taxon>Vertebrata</taxon>
        <taxon>Euteleostomi</taxon>
        <taxon>Mammalia</taxon>
        <taxon>Eutheria</taxon>
        <taxon>Laurasiatheria</taxon>
        <taxon>Chiroptera</taxon>
        <taxon>Yinpterochiroptera</taxon>
        <taxon>Rhinolophoidea</taxon>
        <taxon>Hipposideridae</taxon>
        <taxon>Hipposideros</taxon>
    </lineage>
</organism>
<feature type="compositionally biased region" description="Low complexity" evidence="1">
    <location>
        <begin position="187"/>
        <end position="209"/>
    </location>
</feature>
<evidence type="ECO:0000313" key="3">
    <source>
        <dbReference type="RefSeq" id="XP_019505077.1"/>
    </source>
</evidence>
<accession>A0A8B7RVM9</accession>
<feature type="compositionally biased region" description="Low complexity" evidence="1">
    <location>
        <begin position="129"/>
        <end position="152"/>
    </location>
</feature>
<dbReference type="KEGG" id="hai:109386415"/>